<accession>U1YBQ9</accession>
<reference evidence="1 2" key="1">
    <citation type="submission" date="2013-08" db="EMBL/GenBank/DDBJ databases">
        <authorList>
            <person name="Weinstock G."/>
            <person name="Sodergren E."/>
            <person name="Wylie T."/>
            <person name="Fulton L."/>
            <person name="Fulton R."/>
            <person name="Fronick C."/>
            <person name="O'Laughlin M."/>
            <person name="Godfrey J."/>
            <person name="Miner T."/>
            <person name="Herter B."/>
            <person name="Appelbaum E."/>
            <person name="Cordes M."/>
            <person name="Lek S."/>
            <person name="Wollam A."/>
            <person name="Pepin K.H."/>
            <person name="Palsikar V.B."/>
            <person name="Mitreva M."/>
            <person name="Wilson R.K."/>
        </authorList>
    </citation>
    <scope>NUCLEOTIDE SEQUENCE [LARGE SCALE GENOMIC DNA]</scope>
    <source>
        <strain evidence="1 2">ATCC 12856</strain>
    </source>
</reference>
<comment type="caution">
    <text evidence="1">The sequence shown here is derived from an EMBL/GenBank/DDBJ whole genome shotgun (WGS) entry which is preliminary data.</text>
</comment>
<gene>
    <name evidence="1" type="ORF">HMPREF0083_02383</name>
</gene>
<evidence type="ECO:0000313" key="1">
    <source>
        <dbReference type="EMBL" id="ERI09542.1"/>
    </source>
</evidence>
<dbReference type="Proteomes" id="UP000016511">
    <property type="component" value="Unassembled WGS sequence"/>
</dbReference>
<dbReference type="EMBL" id="AWSJ01000147">
    <property type="protein sequence ID" value="ERI09542.1"/>
    <property type="molecule type" value="Genomic_DNA"/>
</dbReference>
<protein>
    <submittedName>
        <fullName evidence="1">Uncharacterized protein</fullName>
    </submittedName>
</protein>
<sequence>MYAIVLLPIIYVCFSVRNKHKKGIEKTNQTRRKYKNGGERI</sequence>
<proteinExistence type="predicted"/>
<evidence type="ECO:0000313" key="2">
    <source>
        <dbReference type="Proteomes" id="UP000016511"/>
    </source>
</evidence>
<dbReference type="STRING" id="649747.HMPREF0083_02383"/>
<dbReference type="HOGENOM" id="CLU_3264894_0_0_9"/>
<keyword evidence="2" id="KW-1185">Reference proteome</keyword>
<dbReference type="AlphaFoldDB" id="U1YBQ9"/>
<organism evidence="1 2">
    <name type="scientific">Aneurinibacillus aneurinilyticus ATCC 12856</name>
    <dbReference type="NCBI Taxonomy" id="649747"/>
    <lineage>
        <taxon>Bacteria</taxon>
        <taxon>Bacillati</taxon>
        <taxon>Bacillota</taxon>
        <taxon>Bacilli</taxon>
        <taxon>Bacillales</taxon>
        <taxon>Paenibacillaceae</taxon>
        <taxon>Aneurinibacillus group</taxon>
        <taxon>Aneurinibacillus</taxon>
    </lineage>
</organism>
<name>U1YBQ9_ANEAE</name>